<dbReference type="KEGG" id="mmob:F6R98_11485"/>
<organism evidence="3 4">
    <name type="scientific">Candidatus Methylospira mobilis</name>
    <dbReference type="NCBI Taxonomy" id="1808979"/>
    <lineage>
        <taxon>Bacteria</taxon>
        <taxon>Pseudomonadati</taxon>
        <taxon>Pseudomonadota</taxon>
        <taxon>Gammaproteobacteria</taxon>
        <taxon>Methylococcales</taxon>
        <taxon>Methylococcaceae</taxon>
        <taxon>Candidatus Methylospira</taxon>
    </lineage>
</organism>
<keyword evidence="1" id="KW-0732">Signal</keyword>
<evidence type="ECO:0000259" key="2">
    <source>
        <dbReference type="Pfam" id="PF03886"/>
    </source>
</evidence>
<dbReference type="RefSeq" id="WP_153251028.1">
    <property type="nucleotide sequence ID" value="NZ_CP044205.1"/>
</dbReference>
<feature type="domain" description="ABC-type transport auxiliary lipoprotein component" evidence="2">
    <location>
        <begin position="31"/>
        <end position="191"/>
    </location>
</feature>
<dbReference type="InParanoid" id="A0A5Q0BPG0"/>
<dbReference type="OrthoDB" id="7063250at2"/>
<evidence type="ECO:0000256" key="1">
    <source>
        <dbReference type="SAM" id="SignalP"/>
    </source>
</evidence>
<keyword evidence="4" id="KW-1185">Reference proteome</keyword>
<dbReference type="SUPFAM" id="SSF159594">
    <property type="entry name" value="XCC0632-like"/>
    <property type="match status" value="1"/>
</dbReference>
<reference evidence="3 4" key="1">
    <citation type="submission" date="2019-09" db="EMBL/GenBank/DDBJ databases">
        <title>Ecophysiology of the spiral-shaped methanotroph Methylospira mobilis as revealed by the complete genome sequence.</title>
        <authorList>
            <person name="Oshkin I.Y."/>
            <person name="Dedysh S.N."/>
            <person name="Miroshnikov K."/>
            <person name="Danilova O.V."/>
            <person name="Hakobyan A."/>
            <person name="Liesack W."/>
        </authorList>
    </citation>
    <scope>NUCLEOTIDE SEQUENCE [LARGE SCALE GENOMIC DNA]</scope>
    <source>
        <strain evidence="3 4">Shm1</strain>
    </source>
</reference>
<feature type="signal peptide" evidence="1">
    <location>
        <begin position="1"/>
        <end position="27"/>
    </location>
</feature>
<dbReference type="AlphaFoldDB" id="A0A5Q0BPG0"/>
<feature type="chain" id="PRO_5024819085" evidence="1">
    <location>
        <begin position="28"/>
        <end position="202"/>
    </location>
</feature>
<accession>A0A5Q0BPG0</accession>
<dbReference type="Pfam" id="PF03886">
    <property type="entry name" value="ABC_trans_aux"/>
    <property type="match status" value="1"/>
</dbReference>
<evidence type="ECO:0000313" key="3">
    <source>
        <dbReference type="EMBL" id="QFY45072.1"/>
    </source>
</evidence>
<name>A0A5Q0BPG0_9GAMM</name>
<sequence>MHAKYTRLIPLCSFLLLLAGCFGKSPAPDFYLLEPLAETGATPRTQQARRPVIALSPVSLPKYVDRTQIVQATARNSYQLNETQRWAEPLSDNIDRVLAENLARLVPADVVSPNSSSLARQAEIRIQITIVEFHVTPEQSALLRAQWSIRDGDKIAESRQSEYRIPASSSDYRLMVNALNGCIDRLSRDVADAARQQIRPNS</sequence>
<dbReference type="Gene3D" id="3.40.50.10610">
    <property type="entry name" value="ABC-type transport auxiliary lipoprotein component"/>
    <property type="match status" value="1"/>
</dbReference>
<dbReference type="InterPro" id="IPR005586">
    <property type="entry name" value="ABC_trans_aux"/>
</dbReference>
<dbReference type="PROSITE" id="PS51257">
    <property type="entry name" value="PROKAR_LIPOPROTEIN"/>
    <property type="match status" value="1"/>
</dbReference>
<dbReference type="Proteomes" id="UP000325755">
    <property type="component" value="Chromosome"/>
</dbReference>
<protein>
    <submittedName>
        <fullName evidence="3">Membrane integrity-associated transporter subunit PqiC</fullName>
    </submittedName>
</protein>
<gene>
    <name evidence="3" type="ORF">F6R98_11485</name>
</gene>
<dbReference type="FunCoup" id="A0A5Q0BPG0">
    <property type="interactions" value="9"/>
</dbReference>
<evidence type="ECO:0000313" key="4">
    <source>
        <dbReference type="Proteomes" id="UP000325755"/>
    </source>
</evidence>
<dbReference type="EMBL" id="CP044205">
    <property type="protein sequence ID" value="QFY45072.1"/>
    <property type="molecule type" value="Genomic_DNA"/>
</dbReference>
<proteinExistence type="predicted"/>